<organism evidence="1 2">
    <name type="scientific">Blastococcus aggregatus</name>
    <dbReference type="NCBI Taxonomy" id="38502"/>
    <lineage>
        <taxon>Bacteria</taxon>
        <taxon>Bacillati</taxon>
        <taxon>Actinomycetota</taxon>
        <taxon>Actinomycetes</taxon>
        <taxon>Geodermatophilales</taxon>
        <taxon>Geodermatophilaceae</taxon>
        <taxon>Blastococcus</taxon>
    </lineage>
</organism>
<evidence type="ECO:0000313" key="1">
    <source>
        <dbReference type="EMBL" id="SOC50971.1"/>
    </source>
</evidence>
<dbReference type="Proteomes" id="UP000219435">
    <property type="component" value="Unassembled WGS sequence"/>
</dbReference>
<name>A0A285VEN5_9ACTN</name>
<protein>
    <submittedName>
        <fullName evidence="1">Uncharacterized protein</fullName>
    </submittedName>
</protein>
<gene>
    <name evidence="1" type="ORF">SAMN05660748_3700</name>
</gene>
<evidence type="ECO:0000313" key="2">
    <source>
        <dbReference type="Proteomes" id="UP000219435"/>
    </source>
</evidence>
<dbReference type="AlphaFoldDB" id="A0A285VEN5"/>
<accession>A0A285VEN5</accession>
<reference evidence="2" key="1">
    <citation type="submission" date="2017-08" db="EMBL/GenBank/DDBJ databases">
        <authorList>
            <person name="Varghese N."/>
            <person name="Submissions S."/>
        </authorList>
    </citation>
    <scope>NUCLEOTIDE SEQUENCE [LARGE SCALE GENOMIC DNA]</scope>
    <source>
        <strain evidence="2">DSM 4725</strain>
    </source>
</reference>
<sequence>MLRTLSSGVNPGPWPQPYPTTVETAIEWQKTGVHATWSEMHGATHGLPKGRLSELIGRVAATGEQLGLAWTCEQDMRLWLDPSAPTGDRRSTSARALAEITGYYAISAGHGLANVTLRTLLVHPDAAAIINKDNKSAQGFAPFSSVPAVWVPLNEKVAKLLKAAALPVGQPSVDRMVDYVLTLTGHPHWQALTSRRHVDFHRWRPQSVVGGVATHNPWEEGADGSSTLTMYGSSQHQPPETQELIDEASAGLAVLAETMADWMAAWPAALRELGVPVFKEEA</sequence>
<dbReference type="EMBL" id="OBQI01000005">
    <property type="protein sequence ID" value="SOC50971.1"/>
    <property type="molecule type" value="Genomic_DNA"/>
</dbReference>
<keyword evidence="2" id="KW-1185">Reference proteome</keyword>
<proteinExistence type="predicted"/>